<protein>
    <submittedName>
        <fullName evidence="2">Uncharacterized protein</fullName>
    </submittedName>
</protein>
<dbReference type="Proteomes" id="UP000034090">
    <property type="component" value="Unassembled WGS sequence"/>
</dbReference>
<proteinExistence type="predicted"/>
<organism evidence="2 3">
    <name type="scientific">Candidatus Woesebacteria bacterium GW2011_GWB1_43_14</name>
    <dbReference type="NCBI Taxonomy" id="1618578"/>
    <lineage>
        <taxon>Bacteria</taxon>
        <taxon>Candidatus Woeseibacteriota</taxon>
    </lineage>
</organism>
<reference evidence="2 3" key="1">
    <citation type="journal article" date="2015" name="Nature">
        <title>rRNA introns, odd ribosomes, and small enigmatic genomes across a large radiation of phyla.</title>
        <authorList>
            <person name="Brown C.T."/>
            <person name="Hug L.A."/>
            <person name="Thomas B.C."/>
            <person name="Sharon I."/>
            <person name="Castelle C.J."/>
            <person name="Singh A."/>
            <person name="Wilkins M.J."/>
            <person name="Williams K.H."/>
            <person name="Banfield J.F."/>
        </authorList>
    </citation>
    <scope>NUCLEOTIDE SEQUENCE [LARGE SCALE GENOMIC DNA]</scope>
</reference>
<name>A0A0G1FVC1_9BACT</name>
<feature type="transmembrane region" description="Helical" evidence="1">
    <location>
        <begin position="15"/>
        <end position="37"/>
    </location>
</feature>
<keyword evidence="1" id="KW-0472">Membrane</keyword>
<keyword evidence="1" id="KW-0812">Transmembrane</keyword>
<evidence type="ECO:0000256" key="1">
    <source>
        <dbReference type="SAM" id="Phobius"/>
    </source>
</evidence>
<evidence type="ECO:0000313" key="3">
    <source>
        <dbReference type="Proteomes" id="UP000034090"/>
    </source>
</evidence>
<keyword evidence="1" id="KW-1133">Transmembrane helix</keyword>
<dbReference type="STRING" id="1618578.UV74_C0001G0051"/>
<sequence length="181" mass="20806">MDINKVTSALDIWDLLKWLFGLVIFVVGFIIIFWRAIKVFFRLGRNLGRKVFIFCPSGGKRDDGSGKDMKRELGVLKSSGFFDVSNGIITDFHSIEPKDIEGAGIIVLGYRKGMDDFDEFMDMVKKANRPLVVYTFELGYSLDEEHRAKLKDYKWYALSSMPLRLVGDLFAIMASYKYDKE</sequence>
<evidence type="ECO:0000313" key="2">
    <source>
        <dbReference type="EMBL" id="KKS98941.1"/>
    </source>
</evidence>
<dbReference type="EMBL" id="LCFQ01000001">
    <property type="protein sequence ID" value="KKS98941.1"/>
    <property type="molecule type" value="Genomic_DNA"/>
</dbReference>
<comment type="caution">
    <text evidence="2">The sequence shown here is derived from an EMBL/GenBank/DDBJ whole genome shotgun (WGS) entry which is preliminary data.</text>
</comment>
<dbReference type="AlphaFoldDB" id="A0A0G1FVC1"/>
<accession>A0A0G1FVC1</accession>
<gene>
    <name evidence="2" type="ORF">UV74_C0001G0051</name>
</gene>